<reference evidence="7" key="1">
    <citation type="journal article" date="2020" name="ISME J.">
        <title>Gammaproteobacteria mediating utilization of methyl-, sulfur- and petroleum organic compounds in deep ocean hydrothermal plumes.</title>
        <authorList>
            <person name="Zhou Z."/>
            <person name="Liu Y."/>
            <person name="Pan J."/>
            <person name="Cron B.R."/>
            <person name="Toner B.M."/>
            <person name="Anantharaman K."/>
            <person name="Breier J.A."/>
            <person name="Dick G.J."/>
            <person name="Li M."/>
        </authorList>
    </citation>
    <scope>NUCLEOTIDE SEQUENCE</scope>
    <source>
        <strain evidence="7">SZUA-1476</strain>
    </source>
</reference>
<feature type="transmembrane region" description="Helical" evidence="6">
    <location>
        <begin position="155"/>
        <end position="180"/>
    </location>
</feature>
<sequence length="188" mass="21390">MKYSKGGKYVMSSERVLFIKRLGLLGLTNVINTLIGIVLIPIFTKGRSLEDYGLWVQIKVSLALIPGLTCLGLPYTMVRYIAGEKDKSKIKGTIYSILFVIFGVNAVLSPLFTYLVIRYFRGNKLRVVPIFAIILFIQALNMVGWNYLRAMQRMNLLIIIGVAYAIINDMVFMVLFLLFWTCPHKINI</sequence>
<evidence type="ECO:0000256" key="5">
    <source>
        <dbReference type="ARBA" id="ARBA00023136"/>
    </source>
</evidence>
<protein>
    <recommendedName>
        <fullName evidence="9">Polysaccharide biosynthesis protein</fullName>
    </recommendedName>
</protein>
<keyword evidence="5 6" id="KW-0472">Membrane</keyword>
<comment type="caution">
    <text evidence="7">The sequence shown here is derived from an EMBL/GenBank/DDBJ whole genome shotgun (WGS) entry which is preliminary data.</text>
</comment>
<feature type="transmembrane region" description="Helical" evidence="6">
    <location>
        <begin position="94"/>
        <end position="117"/>
    </location>
</feature>
<feature type="transmembrane region" description="Helical" evidence="6">
    <location>
        <begin position="129"/>
        <end position="148"/>
    </location>
</feature>
<evidence type="ECO:0000313" key="7">
    <source>
        <dbReference type="EMBL" id="HIP88923.1"/>
    </source>
</evidence>
<dbReference type="InterPro" id="IPR050833">
    <property type="entry name" value="Poly_Biosynth_Transport"/>
</dbReference>
<evidence type="ECO:0008006" key="9">
    <source>
        <dbReference type="Google" id="ProtNLM"/>
    </source>
</evidence>
<evidence type="ECO:0000256" key="6">
    <source>
        <dbReference type="SAM" id="Phobius"/>
    </source>
</evidence>
<dbReference type="PANTHER" id="PTHR30250:SF11">
    <property type="entry name" value="O-ANTIGEN TRANSPORTER-RELATED"/>
    <property type="match status" value="1"/>
</dbReference>
<dbReference type="EMBL" id="DQUR01000103">
    <property type="protein sequence ID" value="HIP88923.1"/>
    <property type="molecule type" value="Genomic_DNA"/>
</dbReference>
<keyword evidence="2" id="KW-1003">Cell membrane</keyword>
<dbReference type="PANTHER" id="PTHR30250">
    <property type="entry name" value="PST FAMILY PREDICTED COLANIC ACID TRANSPORTER"/>
    <property type="match status" value="1"/>
</dbReference>
<feature type="transmembrane region" description="Helical" evidence="6">
    <location>
        <begin position="21"/>
        <end position="43"/>
    </location>
</feature>
<evidence type="ECO:0000256" key="4">
    <source>
        <dbReference type="ARBA" id="ARBA00022989"/>
    </source>
</evidence>
<dbReference type="GO" id="GO:0005886">
    <property type="term" value="C:plasma membrane"/>
    <property type="evidence" value="ECO:0007669"/>
    <property type="project" value="UniProtKB-SubCell"/>
</dbReference>
<gene>
    <name evidence="7" type="ORF">EYH24_02985</name>
</gene>
<evidence type="ECO:0000313" key="8">
    <source>
        <dbReference type="Proteomes" id="UP000653692"/>
    </source>
</evidence>
<comment type="subcellular location">
    <subcellularLocation>
        <location evidence="1">Cell membrane</location>
        <topology evidence="1">Multi-pass membrane protein</topology>
    </subcellularLocation>
</comment>
<dbReference type="AlphaFoldDB" id="A0A832ZFK1"/>
<name>A0A832ZFK1_9EURY</name>
<feature type="transmembrane region" description="Helical" evidence="6">
    <location>
        <begin position="63"/>
        <end position="82"/>
    </location>
</feature>
<evidence type="ECO:0000256" key="3">
    <source>
        <dbReference type="ARBA" id="ARBA00022692"/>
    </source>
</evidence>
<dbReference type="Proteomes" id="UP000653692">
    <property type="component" value="Unassembled WGS sequence"/>
</dbReference>
<keyword evidence="3 6" id="KW-0812">Transmembrane</keyword>
<evidence type="ECO:0000256" key="2">
    <source>
        <dbReference type="ARBA" id="ARBA00022475"/>
    </source>
</evidence>
<evidence type="ECO:0000256" key="1">
    <source>
        <dbReference type="ARBA" id="ARBA00004651"/>
    </source>
</evidence>
<organism evidence="7 8">
    <name type="scientific">Thermococcus paralvinellae</name>
    <dbReference type="NCBI Taxonomy" id="582419"/>
    <lineage>
        <taxon>Archaea</taxon>
        <taxon>Methanobacteriati</taxon>
        <taxon>Methanobacteriota</taxon>
        <taxon>Thermococci</taxon>
        <taxon>Thermococcales</taxon>
        <taxon>Thermococcaceae</taxon>
        <taxon>Thermococcus</taxon>
    </lineage>
</organism>
<accession>A0A832ZFK1</accession>
<proteinExistence type="predicted"/>
<keyword evidence="4 6" id="KW-1133">Transmembrane helix</keyword>